<accession>A0A803P0T1</accession>
<dbReference type="AlphaFoldDB" id="A0A803P0T1"/>
<protein>
    <recommendedName>
        <fullName evidence="3">Retrotransposon protein</fullName>
    </recommendedName>
</protein>
<reference evidence="1" key="1">
    <citation type="submission" date="2018-11" db="EMBL/GenBank/DDBJ databases">
        <authorList>
            <person name="Grassa J C."/>
        </authorList>
    </citation>
    <scope>NUCLEOTIDE SEQUENCE [LARGE SCALE GENOMIC DNA]</scope>
</reference>
<reference evidence="1" key="2">
    <citation type="submission" date="2021-03" db="UniProtKB">
        <authorList>
            <consortium name="EnsemblPlants"/>
        </authorList>
    </citation>
    <scope>IDENTIFICATION</scope>
</reference>
<dbReference type="Gramene" id="evm.model.02.375">
    <property type="protein sequence ID" value="cds.evm.model.02.375"/>
    <property type="gene ID" value="evm.TU.02.375"/>
</dbReference>
<dbReference type="EMBL" id="UZAU01000103">
    <property type="status" value="NOT_ANNOTATED_CDS"/>
    <property type="molecule type" value="Genomic_DNA"/>
</dbReference>
<organism evidence="1 2">
    <name type="scientific">Cannabis sativa</name>
    <name type="common">Hemp</name>
    <name type="synonym">Marijuana</name>
    <dbReference type="NCBI Taxonomy" id="3483"/>
    <lineage>
        <taxon>Eukaryota</taxon>
        <taxon>Viridiplantae</taxon>
        <taxon>Streptophyta</taxon>
        <taxon>Embryophyta</taxon>
        <taxon>Tracheophyta</taxon>
        <taxon>Spermatophyta</taxon>
        <taxon>Magnoliopsida</taxon>
        <taxon>eudicotyledons</taxon>
        <taxon>Gunneridae</taxon>
        <taxon>Pentapetalae</taxon>
        <taxon>rosids</taxon>
        <taxon>fabids</taxon>
        <taxon>Rosales</taxon>
        <taxon>Cannabaceae</taxon>
        <taxon>Cannabis</taxon>
    </lineage>
</organism>
<evidence type="ECO:0000313" key="2">
    <source>
        <dbReference type="Proteomes" id="UP000596661"/>
    </source>
</evidence>
<sequence length="107" mass="12089">MDATKVTSSRKIVGYCIMNEMEMKEKKYRGVCFMCDQKWHHGHECKADELQIILIQAEPESREENPIEEGLGIFPSPTTEALIEIFLNSAVGLTSPKTMKLLGSIQD</sequence>
<evidence type="ECO:0008006" key="3">
    <source>
        <dbReference type="Google" id="ProtNLM"/>
    </source>
</evidence>
<proteinExistence type="predicted"/>
<dbReference type="Proteomes" id="UP000596661">
    <property type="component" value="Chromosome 2"/>
</dbReference>
<dbReference type="EnsemblPlants" id="evm.model.02.375">
    <property type="protein sequence ID" value="cds.evm.model.02.375"/>
    <property type="gene ID" value="evm.TU.02.375"/>
</dbReference>
<keyword evidence="2" id="KW-1185">Reference proteome</keyword>
<name>A0A803P0T1_CANSA</name>
<evidence type="ECO:0000313" key="1">
    <source>
        <dbReference type="EnsemblPlants" id="cds.evm.model.02.375"/>
    </source>
</evidence>